<organism evidence="1 2">
    <name type="scientific">Lophiotrema nucula</name>
    <dbReference type="NCBI Taxonomy" id="690887"/>
    <lineage>
        <taxon>Eukaryota</taxon>
        <taxon>Fungi</taxon>
        <taxon>Dikarya</taxon>
        <taxon>Ascomycota</taxon>
        <taxon>Pezizomycotina</taxon>
        <taxon>Dothideomycetes</taxon>
        <taxon>Pleosporomycetidae</taxon>
        <taxon>Pleosporales</taxon>
        <taxon>Lophiotremataceae</taxon>
        <taxon>Lophiotrema</taxon>
    </lineage>
</organism>
<keyword evidence="2" id="KW-1185">Reference proteome</keyword>
<reference evidence="1" key="1">
    <citation type="journal article" date="2020" name="Stud. Mycol.">
        <title>101 Dothideomycetes genomes: a test case for predicting lifestyles and emergence of pathogens.</title>
        <authorList>
            <person name="Haridas S."/>
            <person name="Albert R."/>
            <person name="Binder M."/>
            <person name="Bloem J."/>
            <person name="Labutti K."/>
            <person name="Salamov A."/>
            <person name="Andreopoulos B."/>
            <person name="Baker S."/>
            <person name="Barry K."/>
            <person name="Bills G."/>
            <person name="Bluhm B."/>
            <person name="Cannon C."/>
            <person name="Castanera R."/>
            <person name="Culley D."/>
            <person name="Daum C."/>
            <person name="Ezra D."/>
            <person name="Gonzalez J."/>
            <person name="Henrissat B."/>
            <person name="Kuo A."/>
            <person name="Liang C."/>
            <person name="Lipzen A."/>
            <person name="Lutzoni F."/>
            <person name="Magnuson J."/>
            <person name="Mondo S."/>
            <person name="Nolan M."/>
            <person name="Ohm R."/>
            <person name="Pangilinan J."/>
            <person name="Park H.-J."/>
            <person name="Ramirez L."/>
            <person name="Alfaro M."/>
            <person name="Sun H."/>
            <person name="Tritt A."/>
            <person name="Yoshinaga Y."/>
            <person name="Zwiers L.-H."/>
            <person name="Turgeon B."/>
            <person name="Goodwin S."/>
            <person name="Spatafora J."/>
            <person name="Crous P."/>
            <person name="Grigoriev I."/>
        </authorList>
    </citation>
    <scope>NUCLEOTIDE SEQUENCE</scope>
    <source>
        <strain evidence="1">CBS 627.86</strain>
    </source>
</reference>
<name>A0A6A5ZPH7_9PLEO</name>
<accession>A0A6A5ZPH7</accession>
<gene>
    <name evidence="1" type="ORF">BDV96DRAFT_318979</name>
</gene>
<evidence type="ECO:0000313" key="2">
    <source>
        <dbReference type="Proteomes" id="UP000799770"/>
    </source>
</evidence>
<dbReference type="EMBL" id="ML977314">
    <property type="protein sequence ID" value="KAF2120128.1"/>
    <property type="molecule type" value="Genomic_DNA"/>
</dbReference>
<protein>
    <submittedName>
        <fullName evidence="1">Uncharacterized protein</fullName>
    </submittedName>
</protein>
<dbReference type="Proteomes" id="UP000799770">
    <property type="component" value="Unassembled WGS sequence"/>
</dbReference>
<sequence length="187" mass="20710">MPLNALCALHSSGTYSLLHPAIYQSLRLHAPDTDAAVAGRAGSPPWMFLFQSPQIGPALAVNDRHAHAARSPSQLAWVLRVPPLSPVPVQPFVSFVFNGFISALLEGLLHNSRHWKKPVNVFLSAMFMRRPCPFLVVTAHPDKRPWRTRLTTLWQDRKPGSEEQLVWGSDAMRPMGRCGCNMTAAPS</sequence>
<evidence type="ECO:0000313" key="1">
    <source>
        <dbReference type="EMBL" id="KAF2120128.1"/>
    </source>
</evidence>
<dbReference type="AlphaFoldDB" id="A0A6A5ZPH7"/>
<proteinExistence type="predicted"/>